<proteinExistence type="predicted"/>
<dbReference type="RefSeq" id="WP_190442661.1">
    <property type="nucleotide sequence ID" value="NZ_JAMPKM010000018.1"/>
</dbReference>
<gene>
    <name evidence="1" type="ORF">NC998_22910</name>
</gene>
<evidence type="ECO:0008006" key="3">
    <source>
        <dbReference type="Google" id="ProtNLM"/>
    </source>
</evidence>
<reference evidence="1 2" key="1">
    <citation type="submission" date="2022-04" db="EMBL/GenBank/DDBJ databases">
        <title>Positive selection, recombination, and allopatry shape intraspecific diversity of widespread and dominant cyanobacteria.</title>
        <authorList>
            <person name="Wei J."/>
            <person name="Shu W."/>
            <person name="Hu C."/>
        </authorList>
    </citation>
    <scope>NUCLEOTIDE SEQUENCE [LARGE SCALE GENOMIC DNA]</scope>
    <source>
        <strain evidence="1 2">GB2-A4</strain>
    </source>
</reference>
<evidence type="ECO:0000313" key="2">
    <source>
        <dbReference type="Proteomes" id="UP001464891"/>
    </source>
</evidence>
<keyword evidence="2" id="KW-1185">Reference proteome</keyword>
<evidence type="ECO:0000313" key="1">
    <source>
        <dbReference type="EMBL" id="MEP0819959.1"/>
    </source>
</evidence>
<comment type="caution">
    <text evidence="1">The sequence shown here is derived from an EMBL/GenBank/DDBJ whole genome shotgun (WGS) entry which is preliminary data.</text>
</comment>
<sequence>MGKKGQKSMRGQAELYQGEVKRQRSVMLTDSGLRGLDQLAADVGLSRSELVERIGRGLIQIQMPST</sequence>
<protein>
    <recommendedName>
        <fullName evidence="3">Ribbon-helix-helix protein CopG domain-containing protein</fullName>
    </recommendedName>
</protein>
<name>A0ABV0JDV2_9CYAN</name>
<dbReference type="Proteomes" id="UP001464891">
    <property type="component" value="Unassembled WGS sequence"/>
</dbReference>
<dbReference type="EMBL" id="JAMPKM010000018">
    <property type="protein sequence ID" value="MEP0819959.1"/>
    <property type="molecule type" value="Genomic_DNA"/>
</dbReference>
<accession>A0ABV0JDV2</accession>
<organism evidence="1 2">
    <name type="scientific">Trichocoleus desertorum GB2-A4</name>
    <dbReference type="NCBI Taxonomy" id="2933944"/>
    <lineage>
        <taxon>Bacteria</taxon>
        <taxon>Bacillati</taxon>
        <taxon>Cyanobacteriota</taxon>
        <taxon>Cyanophyceae</taxon>
        <taxon>Leptolyngbyales</taxon>
        <taxon>Trichocoleusaceae</taxon>
        <taxon>Trichocoleus</taxon>
    </lineage>
</organism>